<name>A0A4Z0QJ97_9BACT</name>
<feature type="signal peptide" evidence="1">
    <location>
        <begin position="1"/>
        <end position="29"/>
    </location>
</feature>
<gene>
    <name evidence="3" type="ORF">E5K02_10450</name>
</gene>
<accession>A0A4Z0QJ97</accession>
<dbReference type="EMBL" id="SRMB01000001">
    <property type="protein sequence ID" value="TGE29854.1"/>
    <property type="molecule type" value="Genomic_DNA"/>
</dbReference>
<evidence type="ECO:0000259" key="2">
    <source>
        <dbReference type="Pfam" id="PF18962"/>
    </source>
</evidence>
<comment type="caution">
    <text evidence="3">The sequence shown here is derived from an EMBL/GenBank/DDBJ whole genome shotgun (WGS) entry which is preliminary data.</text>
</comment>
<proteinExistence type="predicted"/>
<evidence type="ECO:0000256" key="1">
    <source>
        <dbReference type="SAM" id="SignalP"/>
    </source>
</evidence>
<evidence type="ECO:0000313" key="3">
    <source>
        <dbReference type="EMBL" id="TGE29854.1"/>
    </source>
</evidence>
<dbReference type="AlphaFoldDB" id="A0A4Z0QJ97"/>
<dbReference type="NCBIfam" id="TIGR04183">
    <property type="entry name" value="Por_Secre_tail"/>
    <property type="match status" value="1"/>
</dbReference>
<evidence type="ECO:0000313" key="4">
    <source>
        <dbReference type="Proteomes" id="UP000298471"/>
    </source>
</evidence>
<protein>
    <submittedName>
        <fullName evidence="3">T9SS type A sorting domain-containing protein</fullName>
    </submittedName>
</protein>
<feature type="chain" id="PRO_5021414209" evidence="1">
    <location>
        <begin position="30"/>
        <end position="331"/>
    </location>
</feature>
<dbReference type="Pfam" id="PF18962">
    <property type="entry name" value="Por_Secre_tail"/>
    <property type="match status" value="1"/>
</dbReference>
<dbReference type="Proteomes" id="UP000298471">
    <property type="component" value="Unassembled WGS sequence"/>
</dbReference>
<reference evidence="3 4" key="1">
    <citation type="submission" date="2019-04" db="EMBL/GenBank/DDBJ databases">
        <authorList>
            <person name="Feng G."/>
            <person name="Zhang J."/>
            <person name="Zhu H."/>
        </authorList>
    </citation>
    <scope>NUCLEOTIDE SEQUENCE [LARGE SCALE GENOMIC DNA]</scope>
    <source>
        <strain evidence="3 4">9PBR-1</strain>
    </source>
</reference>
<sequence>MALFTPSIARLRMLPAAALFLGLSLSAQAQTPISITGGTAVYTQNFDGITATGTTYPTGWTGVRLSGSGTANETLPPTVLTASAQSGAVYNVGPNGTANDADRGLGSLASGSTVPVFGAVFTNNSGATITRVTITARNEQWRGGDNANLETTAFEYSLNATGINSTGATWTPVTALDLVELNNTTTAGNIDGNAATNSKFIGGVVTGLTWPAGTTMWIRWRDNNDVGADAILAVDDFSLATGTTTLATQNKALESSLSLFPNPAANSLTLRVGKEGVGASVEIFNNLGQRVRQTVASQQEFSLDVSALRAGVYSVRFTTADGTATRSFVKQ</sequence>
<feature type="domain" description="Secretion system C-terminal sorting" evidence="2">
    <location>
        <begin position="259"/>
        <end position="326"/>
    </location>
</feature>
<keyword evidence="4" id="KW-1185">Reference proteome</keyword>
<dbReference type="OrthoDB" id="1056765at2"/>
<organism evidence="3 4">
    <name type="scientific">Hymenobacter metallicola</name>
    <dbReference type="NCBI Taxonomy" id="2563114"/>
    <lineage>
        <taxon>Bacteria</taxon>
        <taxon>Pseudomonadati</taxon>
        <taxon>Bacteroidota</taxon>
        <taxon>Cytophagia</taxon>
        <taxon>Cytophagales</taxon>
        <taxon>Hymenobacteraceae</taxon>
        <taxon>Hymenobacter</taxon>
    </lineage>
</organism>
<keyword evidence="1" id="KW-0732">Signal</keyword>
<dbReference type="InterPro" id="IPR026444">
    <property type="entry name" value="Secre_tail"/>
</dbReference>
<dbReference type="RefSeq" id="WP_135394659.1">
    <property type="nucleotide sequence ID" value="NZ_SRMB01000001.1"/>
</dbReference>